<comment type="caution">
    <text evidence="1">The sequence shown here is derived from an EMBL/GenBank/DDBJ whole genome shotgun (WGS) entry which is preliminary data.</text>
</comment>
<dbReference type="RefSeq" id="WP_057799732.1">
    <property type="nucleotide sequence ID" value="NZ_AZFM01000036.1"/>
</dbReference>
<dbReference type="EMBL" id="AZFM01000036">
    <property type="protein sequence ID" value="KRL88870.1"/>
    <property type="molecule type" value="Genomic_DNA"/>
</dbReference>
<proteinExistence type="predicted"/>
<keyword evidence="2" id="KW-1185">Reference proteome</keyword>
<dbReference type="AlphaFoldDB" id="A0A0R1U6M1"/>
<evidence type="ECO:0000313" key="1">
    <source>
        <dbReference type="EMBL" id="KRL88870.1"/>
    </source>
</evidence>
<dbReference type="OrthoDB" id="2309160at2"/>
<name>A0A0R1U6M1_9LACO</name>
<dbReference type="PATRIC" id="fig|1423763.3.peg.1246"/>
<dbReference type="Proteomes" id="UP000051036">
    <property type="component" value="Unassembled WGS sequence"/>
</dbReference>
<gene>
    <name evidence="1" type="ORF">FC46_GL001230</name>
</gene>
<protein>
    <submittedName>
        <fullName evidence="1">Uncharacterized protein</fullName>
    </submittedName>
</protein>
<organism evidence="1 2">
    <name type="scientific">Lactobacillus kalixensis DSM 16043</name>
    <dbReference type="NCBI Taxonomy" id="1423763"/>
    <lineage>
        <taxon>Bacteria</taxon>
        <taxon>Bacillati</taxon>
        <taxon>Bacillota</taxon>
        <taxon>Bacilli</taxon>
        <taxon>Lactobacillales</taxon>
        <taxon>Lactobacillaceae</taxon>
        <taxon>Lactobacillus</taxon>
    </lineage>
</organism>
<accession>A0A0R1U6M1</accession>
<evidence type="ECO:0000313" key="2">
    <source>
        <dbReference type="Proteomes" id="UP000051036"/>
    </source>
</evidence>
<sequence length="70" mass="7961">MTELSFTPFARDKYNSLTDRQQSYVDQSLDGLKREDNGFVQHVADVESGLTILFEHLNSVILVTDIVKSK</sequence>
<dbReference type="STRING" id="1423763.FC46_GL001230"/>
<reference evidence="1 2" key="1">
    <citation type="journal article" date="2015" name="Genome Announc.">
        <title>Expanding the biotechnology potential of lactobacilli through comparative genomics of 213 strains and associated genera.</title>
        <authorList>
            <person name="Sun Z."/>
            <person name="Harris H.M."/>
            <person name="McCann A."/>
            <person name="Guo C."/>
            <person name="Argimon S."/>
            <person name="Zhang W."/>
            <person name="Yang X."/>
            <person name="Jeffery I.B."/>
            <person name="Cooney J.C."/>
            <person name="Kagawa T.F."/>
            <person name="Liu W."/>
            <person name="Song Y."/>
            <person name="Salvetti E."/>
            <person name="Wrobel A."/>
            <person name="Rasinkangas P."/>
            <person name="Parkhill J."/>
            <person name="Rea M.C."/>
            <person name="O'Sullivan O."/>
            <person name="Ritari J."/>
            <person name="Douillard F.P."/>
            <person name="Paul Ross R."/>
            <person name="Yang R."/>
            <person name="Briner A.E."/>
            <person name="Felis G.E."/>
            <person name="de Vos W.M."/>
            <person name="Barrangou R."/>
            <person name="Klaenhammer T.R."/>
            <person name="Caufield P.W."/>
            <person name="Cui Y."/>
            <person name="Zhang H."/>
            <person name="O'Toole P.W."/>
        </authorList>
    </citation>
    <scope>NUCLEOTIDE SEQUENCE [LARGE SCALE GENOMIC DNA]</scope>
    <source>
        <strain evidence="1 2">DSM 16043</strain>
    </source>
</reference>